<dbReference type="AlphaFoldDB" id="A0A9X3M1G5"/>
<dbReference type="RefSeq" id="WP_269966538.1">
    <property type="nucleotide sequence ID" value="NZ_JAKMUZ010000024.1"/>
</dbReference>
<evidence type="ECO:0000313" key="1">
    <source>
        <dbReference type="EMBL" id="MCZ9297038.1"/>
    </source>
</evidence>
<organism evidence="1 2">
    <name type="scientific">Corynebacterium yonathiae</name>
    <dbReference type="NCBI Taxonomy" id="2913504"/>
    <lineage>
        <taxon>Bacteria</taxon>
        <taxon>Bacillati</taxon>
        <taxon>Actinomycetota</taxon>
        <taxon>Actinomycetes</taxon>
        <taxon>Mycobacteriales</taxon>
        <taxon>Corynebacteriaceae</taxon>
        <taxon>Corynebacterium</taxon>
    </lineage>
</organism>
<name>A0A9X3M1G5_9CORY</name>
<sequence>MAQKKNTDQVEVVKNETTKNAGGEGQIVDGIYTEREVELINGVKVDIEVIVDRDMLPASVSSLAHEGNIEGMLMAQLTAKTRKLLDWTGATRKDLHEVIGPVVQRATELADK</sequence>
<comment type="caution">
    <text evidence="1">The sequence shown here is derived from an EMBL/GenBank/DDBJ whole genome shotgun (WGS) entry which is preliminary data.</text>
</comment>
<gene>
    <name evidence="1" type="ORF">L8V22_10835</name>
</gene>
<reference evidence="1" key="1">
    <citation type="submission" date="2022-02" db="EMBL/GenBank/DDBJ databases">
        <title>Corynebacterium sp. from urogenital microbiome.</title>
        <authorList>
            <person name="Cappelli E.A."/>
            <person name="Ribeiro T.G."/>
            <person name="Peixe L."/>
        </authorList>
    </citation>
    <scope>NUCLEOTIDE SEQUENCE</scope>
    <source>
        <strain evidence="1">C21Ua_68</strain>
    </source>
</reference>
<protein>
    <submittedName>
        <fullName evidence="1">Uncharacterized protein</fullName>
    </submittedName>
</protein>
<proteinExistence type="predicted"/>
<dbReference type="EMBL" id="JAKMUZ010000024">
    <property type="protein sequence ID" value="MCZ9297038.1"/>
    <property type="molecule type" value="Genomic_DNA"/>
</dbReference>
<accession>A0A9X3M1G5</accession>
<dbReference type="Proteomes" id="UP001146439">
    <property type="component" value="Unassembled WGS sequence"/>
</dbReference>
<evidence type="ECO:0000313" key="2">
    <source>
        <dbReference type="Proteomes" id="UP001146439"/>
    </source>
</evidence>